<dbReference type="SUPFAM" id="SSF52266">
    <property type="entry name" value="SGNH hydrolase"/>
    <property type="match status" value="1"/>
</dbReference>
<dbReference type="PANTHER" id="PTHR22835">
    <property type="entry name" value="ZINC FINGER FYVE DOMAIN CONTAINING PROTEIN"/>
    <property type="match status" value="1"/>
</dbReference>
<gene>
    <name evidence="6" type="ORF">Sradi_2193300</name>
</gene>
<protein>
    <submittedName>
        <fullName evidence="6">GDSL esterase/lipase</fullName>
    </submittedName>
</protein>
<name>A0AAW2T1D5_SESRA</name>
<dbReference type="InterPro" id="IPR036514">
    <property type="entry name" value="SGNH_hydro_sf"/>
</dbReference>
<dbReference type="Pfam" id="PF00657">
    <property type="entry name" value="Lipase_GDSL"/>
    <property type="match status" value="1"/>
</dbReference>
<evidence type="ECO:0000256" key="5">
    <source>
        <dbReference type="SAM" id="SignalP"/>
    </source>
</evidence>
<keyword evidence="3" id="KW-0378">Hydrolase</keyword>
<dbReference type="PANTHER" id="PTHR22835:SF683">
    <property type="entry name" value="OS05G0506800 PROTEIN"/>
    <property type="match status" value="1"/>
</dbReference>
<dbReference type="InterPro" id="IPR035669">
    <property type="entry name" value="SGNH_plant_lipase-like"/>
</dbReference>
<evidence type="ECO:0000256" key="4">
    <source>
        <dbReference type="ARBA" id="ARBA00023180"/>
    </source>
</evidence>
<dbReference type="GO" id="GO:0016788">
    <property type="term" value="F:hydrolase activity, acting on ester bonds"/>
    <property type="evidence" value="ECO:0007669"/>
    <property type="project" value="InterPro"/>
</dbReference>
<evidence type="ECO:0000256" key="1">
    <source>
        <dbReference type="ARBA" id="ARBA00008668"/>
    </source>
</evidence>
<comment type="similarity">
    <text evidence="1">Belongs to the 'GDSL' lipolytic enzyme family.</text>
</comment>
<dbReference type="AlphaFoldDB" id="A0AAW2T1D5"/>
<evidence type="ECO:0000256" key="2">
    <source>
        <dbReference type="ARBA" id="ARBA00022729"/>
    </source>
</evidence>
<keyword evidence="4" id="KW-0325">Glycoprotein</keyword>
<dbReference type="Gene3D" id="3.40.50.1110">
    <property type="entry name" value="SGNH hydrolase"/>
    <property type="match status" value="1"/>
</dbReference>
<keyword evidence="2 5" id="KW-0732">Signal</keyword>
<dbReference type="InterPro" id="IPR001087">
    <property type="entry name" value="GDSL"/>
</dbReference>
<reference evidence="6" key="1">
    <citation type="submission" date="2020-06" db="EMBL/GenBank/DDBJ databases">
        <authorList>
            <person name="Li T."/>
            <person name="Hu X."/>
            <person name="Zhang T."/>
            <person name="Song X."/>
            <person name="Zhang H."/>
            <person name="Dai N."/>
            <person name="Sheng W."/>
            <person name="Hou X."/>
            <person name="Wei L."/>
        </authorList>
    </citation>
    <scope>NUCLEOTIDE SEQUENCE</scope>
    <source>
        <strain evidence="6">G02</strain>
        <tissue evidence="6">Leaf</tissue>
    </source>
</reference>
<comment type="caution">
    <text evidence="6">The sequence shown here is derived from an EMBL/GenBank/DDBJ whole genome shotgun (WGS) entry which is preliminary data.</text>
</comment>
<dbReference type="EMBL" id="JACGWJ010000009">
    <property type="protein sequence ID" value="KAL0398500.1"/>
    <property type="molecule type" value="Genomic_DNA"/>
</dbReference>
<accession>A0AAW2T1D5</accession>
<evidence type="ECO:0000256" key="3">
    <source>
        <dbReference type="ARBA" id="ARBA00022801"/>
    </source>
</evidence>
<organism evidence="6">
    <name type="scientific">Sesamum radiatum</name>
    <name type="common">Black benniseed</name>
    <dbReference type="NCBI Taxonomy" id="300843"/>
    <lineage>
        <taxon>Eukaryota</taxon>
        <taxon>Viridiplantae</taxon>
        <taxon>Streptophyta</taxon>
        <taxon>Embryophyta</taxon>
        <taxon>Tracheophyta</taxon>
        <taxon>Spermatophyta</taxon>
        <taxon>Magnoliopsida</taxon>
        <taxon>eudicotyledons</taxon>
        <taxon>Gunneridae</taxon>
        <taxon>Pentapetalae</taxon>
        <taxon>asterids</taxon>
        <taxon>lamiids</taxon>
        <taxon>Lamiales</taxon>
        <taxon>Pedaliaceae</taxon>
        <taxon>Sesamum</taxon>
    </lineage>
</organism>
<sequence length="372" mass="40547">MADAYAILIILILVAASCASASPCYHSIISFGNSLTDTGNLLLLSAPHNPKPPSCGAPPYGRTFFRRPTGRFSDGRLVIDFIAESLGLPLVEPYFAGKNAAGSFRKGVNFAVAGATALETGFLEQRGIHNPFTNVSLGTQLHWFKQFLTTVPNVRNFLKSSLIMMGEIGGNDYNYALMQKRKAIPSLVPIVVDHIGSELIKLGAKTILVPGDVPLGCLPLCLQKFKSPSTYKDYDPKTGCLNWPNEFSRYHNELLQKELGSIRELYPNVTIVYADYFNAAMRLYLSPDQYGFTKGSTLRACCGAGGPYNFNESALCGSSPSVCCDNPSSFVSWDGIHYTEAAYRWIAKGLLRGPYTHPLISTICPSISRVGD</sequence>
<dbReference type="CDD" id="cd01837">
    <property type="entry name" value="SGNH_plant_lipase_like"/>
    <property type="match status" value="1"/>
</dbReference>
<proteinExistence type="inferred from homology"/>
<feature type="chain" id="PRO_5043452914" evidence="5">
    <location>
        <begin position="22"/>
        <end position="372"/>
    </location>
</feature>
<evidence type="ECO:0000313" key="6">
    <source>
        <dbReference type="EMBL" id="KAL0398500.1"/>
    </source>
</evidence>
<feature type="signal peptide" evidence="5">
    <location>
        <begin position="1"/>
        <end position="21"/>
    </location>
</feature>
<reference evidence="6" key="2">
    <citation type="journal article" date="2024" name="Plant">
        <title>Genomic evolution and insights into agronomic trait innovations of Sesamum species.</title>
        <authorList>
            <person name="Miao H."/>
            <person name="Wang L."/>
            <person name="Qu L."/>
            <person name="Liu H."/>
            <person name="Sun Y."/>
            <person name="Le M."/>
            <person name="Wang Q."/>
            <person name="Wei S."/>
            <person name="Zheng Y."/>
            <person name="Lin W."/>
            <person name="Duan Y."/>
            <person name="Cao H."/>
            <person name="Xiong S."/>
            <person name="Wang X."/>
            <person name="Wei L."/>
            <person name="Li C."/>
            <person name="Ma Q."/>
            <person name="Ju M."/>
            <person name="Zhao R."/>
            <person name="Li G."/>
            <person name="Mu C."/>
            <person name="Tian Q."/>
            <person name="Mei H."/>
            <person name="Zhang T."/>
            <person name="Gao T."/>
            <person name="Zhang H."/>
        </authorList>
    </citation>
    <scope>NUCLEOTIDE SEQUENCE</scope>
    <source>
        <strain evidence="6">G02</strain>
    </source>
</reference>